<sequence length="110" mass="11830">MLHSRSTLFMNSTTWTALGFLVGVAVGEFLPIGQRLIPLAAVVGAAIAVLVTGQLARRRKNSVVNNRLETITKELTSTEINAMDQAKREAAKRGRFDSKPAAPASPPQET</sequence>
<reference evidence="3 4" key="1">
    <citation type="submission" date="2019-02" db="EMBL/GenBank/DDBJ databases">
        <title>Deep-cultivation of Planctomycetes and their phenomic and genomic characterization uncovers novel biology.</title>
        <authorList>
            <person name="Wiegand S."/>
            <person name="Jogler M."/>
            <person name="Boedeker C."/>
            <person name="Pinto D."/>
            <person name="Vollmers J."/>
            <person name="Rivas-Marin E."/>
            <person name="Kohn T."/>
            <person name="Peeters S.H."/>
            <person name="Heuer A."/>
            <person name="Rast P."/>
            <person name="Oberbeckmann S."/>
            <person name="Bunk B."/>
            <person name="Jeske O."/>
            <person name="Meyerdierks A."/>
            <person name="Storesund J.E."/>
            <person name="Kallscheuer N."/>
            <person name="Luecker S."/>
            <person name="Lage O.M."/>
            <person name="Pohl T."/>
            <person name="Merkel B.J."/>
            <person name="Hornburger P."/>
            <person name="Mueller R.-W."/>
            <person name="Bruemmer F."/>
            <person name="Labrenz M."/>
            <person name="Spormann A.M."/>
            <person name="Op den Camp H."/>
            <person name="Overmann J."/>
            <person name="Amann R."/>
            <person name="Jetten M.S.M."/>
            <person name="Mascher T."/>
            <person name="Medema M.H."/>
            <person name="Devos D.P."/>
            <person name="Kaster A.-K."/>
            <person name="Ovreas L."/>
            <person name="Rohde M."/>
            <person name="Galperin M.Y."/>
            <person name="Jogler C."/>
        </authorList>
    </citation>
    <scope>NUCLEOTIDE SEQUENCE [LARGE SCALE GENOMIC DNA]</scope>
    <source>
        <strain evidence="3 4">Pan216</strain>
    </source>
</reference>
<protein>
    <submittedName>
        <fullName evidence="3">Uncharacterized protein</fullName>
    </submittedName>
</protein>
<dbReference type="EMBL" id="CP036279">
    <property type="protein sequence ID" value="QDU62260.1"/>
    <property type="molecule type" value="Genomic_DNA"/>
</dbReference>
<organism evidence="3 4">
    <name type="scientific">Kolteria novifilia</name>
    <dbReference type="NCBI Taxonomy" id="2527975"/>
    <lineage>
        <taxon>Bacteria</taxon>
        <taxon>Pseudomonadati</taxon>
        <taxon>Planctomycetota</taxon>
        <taxon>Planctomycetia</taxon>
        <taxon>Kolteriales</taxon>
        <taxon>Kolteriaceae</taxon>
        <taxon>Kolteria</taxon>
    </lineage>
</organism>
<feature type="compositionally biased region" description="Basic and acidic residues" evidence="1">
    <location>
        <begin position="85"/>
        <end position="98"/>
    </location>
</feature>
<feature type="region of interest" description="Disordered" evidence="1">
    <location>
        <begin position="79"/>
        <end position="110"/>
    </location>
</feature>
<dbReference type="KEGG" id="knv:Pan216_31270"/>
<feature type="transmembrane region" description="Helical" evidence="2">
    <location>
        <begin position="37"/>
        <end position="56"/>
    </location>
</feature>
<evidence type="ECO:0000256" key="1">
    <source>
        <dbReference type="SAM" id="MobiDB-lite"/>
    </source>
</evidence>
<dbReference type="AlphaFoldDB" id="A0A518B5K6"/>
<dbReference type="RefSeq" id="WP_145258878.1">
    <property type="nucleotide sequence ID" value="NZ_CP036279.1"/>
</dbReference>
<evidence type="ECO:0000313" key="4">
    <source>
        <dbReference type="Proteomes" id="UP000317093"/>
    </source>
</evidence>
<evidence type="ECO:0000256" key="2">
    <source>
        <dbReference type="SAM" id="Phobius"/>
    </source>
</evidence>
<evidence type="ECO:0000313" key="3">
    <source>
        <dbReference type="EMBL" id="QDU62260.1"/>
    </source>
</evidence>
<gene>
    <name evidence="3" type="ORF">Pan216_31270</name>
</gene>
<keyword evidence="2" id="KW-1133">Transmembrane helix</keyword>
<dbReference type="Proteomes" id="UP000317093">
    <property type="component" value="Chromosome"/>
</dbReference>
<keyword evidence="4" id="KW-1185">Reference proteome</keyword>
<name>A0A518B5K6_9BACT</name>
<keyword evidence="2" id="KW-0472">Membrane</keyword>
<keyword evidence="2" id="KW-0812">Transmembrane</keyword>
<proteinExistence type="predicted"/>
<accession>A0A518B5K6</accession>